<keyword evidence="4" id="KW-0808">Transferase</keyword>
<dbReference type="PANTHER" id="PTHR30616:SF2">
    <property type="entry name" value="PURINE NUCLEOSIDE PHOSPHORYLASE LACC1"/>
    <property type="match status" value="1"/>
</dbReference>
<evidence type="ECO:0000313" key="13">
    <source>
        <dbReference type="Proteomes" id="UP000253208"/>
    </source>
</evidence>
<dbReference type="InterPro" id="IPR003730">
    <property type="entry name" value="Cu_polyphenol_OxRdtase"/>
</dbReference>
<name>A0A367FUS2_9FIRM</name>
<proteinExistence type="inferred from homology"/>
<dbReference type="AlphaFoldDB" id="A0A367FUS2"/>
<organism evidence="12 13">
    <name type="scientific">Blautia obeum</name>
    <dbReference type="NCBI Taxonomy" id="40520"/>
    <lineage>
        <taxon>Bacteria</taxon>
        <taxon>Bacillati</taxon>
        <taxon>Bacillota</taxon>
        <taxon>Clostridia</taxon>
        <taxon>Lachnospirales</taxon>
        <taxon>Lachnospiraceae</taxon>
        <taxon>Blautia</taxon>
    </lineage>
</organism>
<dbReference type="EMBL" id="PSQG01000029">
    <property type="protein sequence ID" value="RCH41998.1"/>
    <property type="molecule type" value="Genomic_DNA"/>
</dbReference>
<reference evidence="12 13" key="1">
    <citation type="submission" date="2018-02" db="EMBL/GenBank/DDBJ databases">
        <title>Complete genome sequencing of Faecalibacterium prausnitzii strains isolated from the human gut.</title>
        <authorList>
            <person name="Fitzgerald B.C."/>
            <person name="Shkoporov A.N."/>
            <person name="Ross P.R."/>
            <person name="Hill C."/>
        </authorList>
    </citation>
    <scope>NUCLEOTIDE SEQUENCE [LARGE SCALE GENOMIC DNA]</scope>
    <source>
        <strain evidence="12 13">APC942/31-1</strain>
    </source>
</reference>
<comment type="catalytic activity">
    <reaction evidence="9">
        <text>adenosine + phosphate = alpha-D-ribose 1-phosphate + adenine</text>
        <dbReference type="Rhea" id="RHEA:27642"/>
        <dbReference type="ChEBI" id="CHEBI:16335"/>
        <dbReference type="ChEBI" id="CHEBI:16708"/>
        <dbReference type="ChEBI" id="CHEBI:43474"/>
        <dbReference type="ChEBI" id="CHEBI:57720"/>
        <dbReference type="EC" id="2.4.2.1"/>
    </reaction>
    <physiologicalReaction direction="left-to-right" evidence="9">
        <dbReference type="Rhea" id="RHEA:27643"/>
    </physiologicalReaction>
</comment>
<evidence type="ECO:0000256" key="5">
    <source>
        <dbReference type="ARBA" id="ARBA00022723"/>
    </source>
</evidence>
<dbReference type="Proteomes" id="UP000253208">
    <property type="component" value="Unassembled WGS sequence"/>
</dbReference>
<keyword evidence="5" id="KW-0479">Metal-binding</keyword>
<comment type="function">
    <text evidence="2">Purine nucleoside enzyme that catalyzes the phosphorolysis of adenosine and inosine nucleosides, yielding D-ribose 1-phosphate and the respective free bases, adenine and hypoxanthine. Also catalyzes the phosphorolysis of S-methyl-5'-thioadenosine into adenine and S-methyl-5-thio-alpha-D-ribose 1-phosphate. Also has adenosine deaminase activity.</text>
</comment>
<sequence>MKIKWYKDKQLMNVNQKNKVTWLTYPAFEKLPGIVHGFSTRLGGVSQGIYESMNLSFTRGDEESAVRENYRRLSAAMGFSMEDIVTSDQTHTTNVRVVTEEDRGNGITKPRPYTDVDGMITNVPGLVLATFYADCVPLFFIDPVHRAVGLSHSGWRGTVGKIGKVTVEKMTEEFQTDPSELYAAIGPSICQDCYEVSEDVIDQFREAFEEKYWDVLFYRKPDGKYQLNLWEANRRIFLDAGIKEERISMPGICTCCNPLFLYSHRASHGKRGNLGAFITVR</sequence>
<evidence type="ECO:0000313" key="12">
    <source>
        <dbReference type="EMBL" id="RCH41998.1"/>
    </source>
</evidence>
<dbReference type="Gene3D" id="3.60.140.10">
    <property type="entry name" value="CNF1/YfiH-like putative cysteine hydrolases"/>
    <property type="match status" value="1"/>
</dbReference>
<evidence type="ECO:0000256" key="1">
    <source>
        <dbReference type="ARBA" id="ARBA00000553"/>
    </source>
</evidence>
<dbReference type="PANTHER" id="PTHR30616">
    <property type="entry name" value="UNCHARACTERIZED PROTEIN YFIH"/>
    <property type="match status" value="1"/>
</dbReference>
<dbReference type="NCBIfam" id="TIGR00726">
    <property type="entry name" value="peptidoglycan editing factor PgeF"/>
    <property type="match status" value="1"/>
</dbReference>
<evidence type="ECO:0000256" key="8">
    <source>
        <dbReference type="ARBA" id="ARBA00047989"/>
    </source>
</evidence>
<evidence type="ECO:0000256" key="11">
    <source>
        <dbReference type="RuleBase" id="RU361274"/>
    </source>
</evidence>
<evidence type="ECO:0000256" key="10">
    <source>
        <dbReference type="ARBA" id="ARBA00049893"/>
    </source>
</evidence>
<dbReference type="SUPFAM" id="SSF64438">
    <property type="entry name" value="CNF1/YfiH-like putative cysteine hydrolases"/>
    <property type="match status" value="1"/>
</dbReference>
<dbReference type="GO" id="GO:0005507">
    <property type="term" value="F:copper ion binding"/>
    <property type="evidence" value="ECO:0007669"/>
    <property type="project" value="TreeGrafter"/>
</dbReference>
<keyword evidence="7" id="KW-0862">Zinc</keyword>
<evidence type="ECO:0000256" key="3">
    <source>
        <dbReference type="ARBA" id="ARBA00007353"/>
    </source>
</evidence>
<evidence type="ECO:0000256" key="6">
    <source>
        <dbReference type="ARBA" id="ARBA00022801"/>
    </source>
</evidence>
<gene>
    <name evidence="12" type="primary">pgeF</name>
    <name evidence="12" type="ORF">C4886_15895</name>
</gene>
<evidence type="ECO:0000256" key="9">
    <source>
        <dbReference type="ARBA" id="ARBA00048968"/>
    </source>
</evidence>
<protein>
    <recommendedName>
        <fullName evidence="11">Purine nucleoside phosphorylase</fullName>
    </recommendedName>
</protein>
<comment type="catalytic activity">
    <reaction evidence="10">
        <text>S-methyl-5'-thioadenosine + phosphate = 5-(methylsulfanyl)-alpha-D-ribose 1-phosphate + adenine</text>
        <dbReference type="Rhea" id="RHEA:11852"/>
        <dbReference type="ChEBI" id="CHEBI:16708"/>
        <dbReference type="ChEBI" id="CHEBI:17509"/>
        <dbReference type="ChEBI" id="CHEBI:43474"/>
        <dbReference type="ChEBI" id="CHEBI:58533"/>
        <dbReference type="EC" id="2.4.2.28"/>
    </reaction>
    <physiologicalReaction direction="left-to-right" evidence="10">
        <dbReference type="Rhea" id="RHEA:11853"/>
    </physiologicalReaction>
</comment>
<dbReference type="InterPro" id="IPR038371">
    <property type="entry name" value="Cu_polyphenol_OxRdtase_sf"/>
</dbReference>
<evidence type="ECO:0000256" key="7">
    <source>
        <dbReference type="ARBA" id="ARBA00022833"/>
    </source>
</evidence>
<dbReference type="GO" id="GO:0017061">
    <property type="term" value="F:S-methyl-5-thioadenosine phosphorylase activity"/>
    <property type="evidence" value="ECO:0007669"/>
    <property type="project" value="UniProtKB-EC"/>
</dbReference>
<comment type="similarity">
    <text evidence="3 11">Belongs to the purine nucleoside phosphorylase YfiH/LACC1 family.</text>
</comment>
<evidence type="ECO:0000256" key="4">
    <source>
        <dbReference type="ARBA" id="ARBA00022679"/>
    </source>
</evidence>
<dbReference type="CDD" id="cd16833">
    <property type="entry name" value="YfiH"/>
    <property type="match status" value="1"/>
</dbReference>
<dbReference type="RefSeq" id="WP_092072028.1">
    <property type="nucleotide sequence ID" value="NZ_PSQG01000029.1"/>
</dbReference>
<accession>A0A367FUS2</accession>
<evidence type="ECO:0000256" key="2">
    <source>
        <dbReference type="ARBA" id="ARBA00003215"/>
    </source>
</evidence>
<comment type="catalytic activity">
    <reaction evidence="1">
        <text>inosine + phosphate = alpha-D-ribose 1-phosphate + hypoxanthine</text>
        <dbReference type="Rhea" id="RHEA:27646"/>
        <dbReference type="ChEBI" id="CHEBI:17368"/>
        <dbReference type="ChEBI" id="CHEBI:17596"/>
        <dbReference type="ChEBI" id="CHEBI:43474"/>
        <dbReference type="ChEBI" id="CHEBI:57720"/>
        <dbReference type="EC" id="2.4.2.1"/>
    </reaction>
    <physiologicalReaction direction="left-to-right" evidence="1">
        <dbReference type="Rhea" id="RHEA:27647"/>
    </physiologicalReaction>
</comment>
<dbReference type="GO" id="GO:0016787">
    <property type="term" value="F:hydrolase activity"/>
    <property type="evidence" value="ECO:0007669"/>
    <property type="project" value="UniProtKB-KW"/>
</dbReference>
<dbReference type="InterPro" id="IPR011324">
    <property type="entry name" value="Cytotoxic_necrot_fac-like_cat"/>
</dbReference>
<comment type="catalytic activity">
    <reaction evidence="8">
        <text>adenosine + H2O + H(+) = inosine + NH4(+)</text>
        <dbReference type="Rhea" id="RHEA:24408"/>
        <dbReference type="ChEBI" id="CHEBI:15377"/>
        <dbReference type="ChEBI" id="CHEBI:15378"/>
        <dbReference type="ChEBI" id="CHEBI:16335"/>
        <dbReference type="ChEBI" id="CHEBI:17596"/>
        <dbReference type="ChEBI" id="CHEBI:28938"/>
        <dbReference type="EC" id="3.5.4.4"/>
    </reaction>
    <physiologicalReaction direction="left-to-right" evidence="8">
        <dbReference type="Rhea" id="RHEA:24409"/>
    </physiologicalReaction>
</comment>
<dbReference type="Pfam" id="PF02578">
    <property type="entry name" value="Cu-oxidase_4"/>
    <property type="match status" value="1"/>
</dbReference>
<comment type="caution">
    <text evidence="12">The sequence shown here is derived from an EMBL/GenBank/DDBJ whole genome shotgun (WGS) entry which is preliminary data.</text>
</comment>
<keyword evidence="6" id="KW-0378">Hydrolase</keyword>